<feature type="coiled-coil region" evidence="1">
    <location>
        <begin position="230"/>
        <end position="264"/>
    </location>
</feature>
<reference evidence="2" key="2">
    <citation type="submission" date="2024-03" db="EMBL/GenBank/DDBJ databases">
        <authorList>
            <person name="Bromfield E.S.P."/>
            <person name="Cloutier S."/>
        </authorList>
    </citation>
    <scope>NUCLEOTIDE SEQUENCE</scope>
    <source>
        <strain evidence="2">5S5</strain>
    </source>
</reference>
<name>A0ABZ2NNS3_9BRAD</name>
<proteinExistence type="predicted"/>
<gene>
    <name evidence="2" type="ORF">WDK88_22785</name>
</gene>
<keyword evidence="3" id="KW-1185">Reference proteome</keyword>
<evidence type="ECO:0000256" key="1">
    <source>
        <dbReference type="SAM" id="Coils"/>
    </source>
</evidence>
<accession>A0ABZ2NNS3</accession>
<evidence type="ECO:0000313" key="2">
    <source>
        <dbReference type="EMBL" id="WXC76343.1"/>
    </source>
</evidence>
<dbReference type="RefSeq" id="WP_338821431.1">
    <property type="nucleotide sequence ID" value="NZ_CP147708.1"/>
</dbReference>
<dbReference type="EMBL" id="CP147711">
    <property type="protein sequence ID" value="WXC76343.1"/>
    <property type="molecule type" value="Genomic_DNA"/>
</dbReference>
<dbReference type="Proteomes" id="UP001432046">
    <property type="component" value="Chromosome"/>
</dbReference>
<evidence type="ECO:0000313" key="3">
    <source>
        <dbReference type="Proteomes" id="UP001432046"/>
    </source>
</evidence>
<keyword evidence="1" id="KW-0175">Coiled coil</keyword>
<protein>
    <submittedName>
        <fullName evidence="2">Uncharacterized protein</fullName>
    </submittedName>
</protein>
<organism evidence="2 3">
    <name type="scientific">Bradyrhizobium septentrionale</name>
    <dbReference type="NCBI Taxonomy" id="1404411"/>
    <lineage>
        <taxon>Bacteria</taxon>
        <taxon>Pseudomonadati</taxon>
        <taxon>Pseudomonadota</taxon>
        <taxon>Alphaproteobacteria</taxon>
        <taxon>Hyphomicrobiales</taxon>
        <taxon>Nitrobacteraceae</taxon>
        <taxon>Bradyrhizobium</taxon>
    </lineage>
</organism>
<sequence>MDTPRSMEDWERMANEASATAKTPAERAAFARVALTARSIMAGALEPGAQAAFARVTQAFQELDAATAARTAEVQGSLNRNIEALVPSAAPITNASFSLVRGRLPDWLLTALENIEDQRDDVSAKRHNWMDELQALMVERGQIIQNIRLRTDEAQASRYGLTVIYPENHPDVVKLRADQTNLDKKIEKLNAKMAESTPLFSALNKLQERCRAYARQVLNHSMDFVPHDGKQVKKSAAADLKKAIADLREEIAQLFADLREINAKPRPSAEVKKKVRDLIEVTAKPPRVLGAIDHGENILWPSVGVRGNHHVSKELVGSDLVIPPEAYSAGGTSDALGILCFAFKDTLISAIDAEVDKYSDDANAITDEERAQREADLRAKIILTEREEEQLIRQAEERELPIHRRGDADPRVVLGLASTMPAMAEDFI</sequence>
<reference evidence="2" key="1">
    <citation type="journal article" date="2021" name="Int. J. Syst. Evol. Microbiol.">
        <title>Bradyrhizobium septentrionale sp. nov. (sv. septentrionale) and Bradyrhizobium quebecense sp. nov. (sv. septentrionale) associated with legumes native to Canada possess rearranged symbiosis genes and numerous insertion sequences.</title>
        <authorList>
            <person name="Bromfield E.S.P."/>
            <person name="Cloutier S."/>
        </authorList>
    </citation>
    <scope>NUCLEOTIDE SEQUENCE</scope>
    <source>
        <strain evidence="2">5S5</strain>
    </source>
</reference>